<feature type="compositionally biased region" description="Low complexity" evidence="1">
    <location>
        <begin position="289"/>
        <end position="310"/>
    </location>
</feature>
<accession>A0ABV7PTS3</accession>
<evidence type="ECO:0000313" key="4">
    <source>
        <dbReference type="Proteomes" id="UP001595712"/>
    </source>
</evidence>
<feature type="compositionally biased region" description="Pro residues" evidence="1">
    <location>
        <begin position="327"/>
        <end position="338"/>
    </location>
</feature>
<evidence type="ECO:0000256" key="1">
    <source>
        <dbReference type="SAM" id="MobiDB-lite"/>
    </source>
</evidence>
<sequence length="844" mass="90416">MWEPSNEIEHRLREALRAEDQDGYFRILAQIELVLPLSYEDASSSGADTWATWTTDDRTHILAFTSEAALQVCLRDNAGASRRVSFASLAESWPDEEWWLAVNPGLPIEGYLPAWFVSQVAQGMTTVPADPAPEPEPAPDPYGQQQNDTFSSVAQSDPFANPMAPAPEPRQGSFMPPAPPVPEVPPAPRRSSDLNGSSSLNGSSGQQSTVGGTTQAGLPLRQPPRDPEAAEADPFNGHSFASQPPPEPESYQSRPPGFGSQSRGLGSQPRDVGSQPQHFSQPPSPPAPQEAAFPADPQWQNQQDQWPDAPDWLRDQQPDPTTLPTRAPAPPAATPEPFPAGQSFGGESFGNAAPAGNADSFASPNSFGPQNDPFGAPGKADSFNGDDAFGSDPFGSEPPRSAESFASMSSAFGRRPADEPQPSAQPQSQSQARPTELTGDDAEPLLAEAASTGDTAAFLQTLLCASVILPVGDPAAAHLRVGDPSFRWASDIVDGIIGITVYTTLERMAERAGEDTPHTTVPFGWLIQHWPAQDYALYVNPGTSVGANMSGPEIEPLLKWAEAKDLLTFATEMEKRQAAAARAASPSHRVQPILWQKTIPHHQVPFYLERGYDRVGGFIHPAEAVDHLRTPAQLYLALGLLRLSEEFNPADDSVHVLRWIGYRTDLYPTAIGGNDFATAESRGGTVVEPGPFRGDGFAPSEGDERIPEHKVDSVRLPHGAKILRIDSRGEVTEIALYDSDTREWSPIDGAYLSGFTAPQAFAEGGPAAIEAPSTPALPAGPSSDAPPPSGPMGEAYGYDAAPGYDSALGEAWGDADGHYDLVRPKPEERAAHVLDHRDREWKDA</sequence>
<feature type="compositionally biased region" description="Polar residues" evidence="1">
    <location>
        <begin position="143"/>
        <end position="155"/>
    </location>
</feature>
<evidence type="ECO:0000313" key="3">
    <source>
        <dbReference type="EMBL" id="MFC3491870.1"/>
    </source>
</evidence>
<protein>
    <submittedName>
        <fullName evidence="3">SseB family protein</fullName>
    </submittedName>
</protein>
<dbReference type="RefSeq" id="WP_387971466.1">
    <property type="nucleotide sequence ID" value="NZ_JBHRWO010000005.1"/>
</dbReference>
<dbReference type="InterPro" id="IPR009839">
    <property type="entry name" value="SseB_N"/>
</dbReference>
<evidence type="ECO:0000259" key="2">
    <source>
        <dbReference type="Pfam" id="PF07179"/>
    </source>
</evidence>
<proteinExistence type="predicted"/>
<feature type="domain" description="SseB protein N-terminal" evidence="2">
    <location>
        <begin position="445"/>
        <end position="555"/>
    </location>
</feature>
<comment type="caution">
    <text evidence="3">The sequence shown here is derived from an EMBL/GenBank/DDBJ whole genome shotgun (WGS) entry which is preliminary data.</text>
</comment>
<feature type="compositionally biased region" description="Low complexity" evidence="1">
    <location>
        <begin position="420"/>
        <end position="432"/>
    </location>
</feature>
<gene>
    <name evidence="3" type="ORF">ACFO8M_05140</name>
</gene>
<feature type="region of interest" description="Disordered" evidence="1">
    <location>
        <begin position="766"/>
        <end position="800"/>
    </location>
</feature>
<organism evidence="3 4">
    <name type="scientific">Glycomyces rhizosphaerae</name>
    <dbReference type="NCBI Taxonomy" id="2054422"/>
    <lineage>
        <taxon>Bacteria</taxon>
        <taxon>Bacillati</taxon>
        <taxon>Actinomycetota</taxon>
        <taxon>Actinomycetes</taxon>
        <taxon>Glycomycetales</taxon>
        <taxon>Glycomycetaceae</taxon>
        <taxon>Glycomyces</taxon>
    </lineage>
</organism>
<feature type="compositionally biased region" description="Pro residues" evidence="1">
    <location>
        <begin position="176"/>
        <end position="188"/>
    </location>
</feature>
<dbReference type="PANTHER" id="PTHR48125">
    <property type="entry name" value="LP07818P1"/>
    <property type="match status" value="1"/>
</dbReference>
<feature type="region of interest" description="Disordered" evidence="1">
    <location>
        <begin position="126"/>
        <end position="437"/>
    </location>
</feature>
<feature type="compositionally biased region" description="Pro residues" evidence="1">
    <location>
        <begin position="130"/>
        <end position="140"/>
    </location>
</feature>
<dbReference type="Proteomes" id="UP001595712">
    <property type="component" value="Unassembled WGS sequence"/>
</dbReference>
<feature type="compositionally biased region" description="Low complexity" evidence="1">
    <location>
        <begin position="193"/>
        <end position="217"/>
    </location>
</feature>
<feature type="compositionally biased region" description="Low complexity" evidence="1">
    <location>
        <begin position="401"/>
        <end position="412"/>
    </location>
</feature>
<feature type="compositionally biased region" description="Polar residues" evidence="1">
    <location>
        <begin position="360"/>
        <end position="369"/>
    </location>
</feature>
<reference evidence="4" key="1">
    <citation type="journal article" date="2019" name="Int. J. Syst. Evol. Microbiol.">
        <title>The Global Catalogue of Microorganisms (GCM) 10K type strain sequencing project: providing services to taxonomists for standard genome sequencing and annotation.</title>
        <authorList>
            <consortium name="The Broad Institute Genomics Platform"/>
            <consortium name="The Broad Institute Genome Sequencing Center for Infectious Disease"/>
            <person name="Wu L."/>
            <person name="Ma J."/>
        </authorList>
    </citation>
    <scope>NUCLEOTIDE SEQUENCE [LARGE SCALE GENOMIC DNA]</scope>
    <source>
        <strain evidence="4">CGMCC 4.7396</strain>
    </source>
</reference>
<feature type="domain" description="SseB protein N-terminal" evidence="2">
    <location>
        <begin position="13"/>
        <end position="114"/>
    </location>
</feature>
<name>A0ABV7PTS3_9ACTN</name>
<dbReference type="Pfam" id="PF07179">
    <property type="entry name" value="SseB"/>
    <property type="match status" value="2"/>
</dbReference>
<keyword evidence="4" id="KW-1185">Reference proteome</keyword>
<dbReference type="PANTHER" id="PTHR48125:SF12">
    <property type="entry name" value="AT HOOK TRANSCRIPTION FACTOR FAMILY-RELATED"/>
    <property type="match status" value="1"/>
</dbReference>
<dbReference type="EMBL" id="JBHRWO010000005">
    <property type="protein sequence ID" value="MFC3491870.1"/>
    <property type="molecule type" value="Genomic_DNA"/>
</dbReference>